<sequence length="540" mass="62235">MSENSNIIQLDNGIEALIASYKEQELIEYKGNPLIEALPSILSSEEAFDQLSFFSDYQEKEKNLSAHHRYHALLRLTRFFQPIGQTLDLERRFSRFLRYGYVNRNPLQKQHIQVLNELHQKLVKKEEIGLSPDIRSTASSFTLMGFPGVGKSTAIERILSLYPQLIIHQYPINTIQIVWLKLNCPHDGSLKSLCQNFFEKIDSLIGTDYFKRYGRSPNSVSSMVTRMGQIARLHCLGVLIIDEIQHLLSTKGDASEKMMNFFVTLINEIGIPVMMIGTMRARALLQKDFRQARRGSGQGDMVWQQIDNSEDWEVLISSVWDYQWTKEYIELNQDFINLIYEESQGIIDIAIKIFILAQGRAIETGIEKISLGLIKQVVKEDLKLVQPMLNALKSGIESEIAKYEDIIVLDLQEYMSNQHSLLDMKARIQEKKERISKERQSKELNKLEKLILALMNLEVNEINAEKLAKSVINKFPNLTIAQLMKEALQQISNNETKKEKSKNELFNENVLQALINKGKKKKQSAYETLFENGYIKKPLK</sequence>
<reference evidence="3 4" key="1">
    <citation type="submission" date="2018-03" db="EMBL/GenBank/DDBJ databases">
        <title>Genotypic and phenotypic analysis of antagonistic Bacillus spp. isolated from rhizosphere soil of plants in Tibet.</title>
        <authorList>
            <person name="Borriss R."/>
            <person name="Lasch P."/>
            <person name="Wu L."/>
            <person name="Wu H."/>
            <person name="Gao X."/>
        </authorList>
    </citation>
    <scope>NUCLEOTIDE SEQUENCE [LARGE SCALE GENOMIC DNA]</scope>
    <source>
        <strain evidence="3 4">NMSW16</strain>
    </source>
</reference>
<evidence type="ECO:0000313" key="3">
    <source>
        <dbReference type="EMBL" id="PRT43434.1"/>
    </source>
</evidence>
<dbReference type="Pfam" id="PF13401">
    <property type="entry name" value="AAA_22"/>
    <property type="match status" value="1"/>
</dbReference>
<evidence type="ECO:0000256" key="1">
    <source>
        <dbReference type="SAM" id="Coils"/>
    </source>
</evidence>
<organism evidence="3 4">
    <name type="scientific">Bacillus wiedmannii</name>
    <dbReference type="NCBI Taxonomy" id="1890302"/>
    <lineage>
        <taxon>Bacteria</taxon>
        <taxon>Bacillati</taxon>
        <taxon>Bacillota</taxon>
        <taxon>Bacilli</taxon>
        <taxon>Bacillales</taxon>
        <taxon>Bacillaceae</taxon>
        <taxon>Bacillus</taxon>
        <taxon>Bacillus cereus group</taxon>
    </lineage>
</organism>
<dbReference type="InterPro" id="IPR027417">
    <property type="entry name" value="P-loop_NTPase"/>
</dbReference>
<feature type="coiled-coil region" evidence="1">
    <location>
        <begin position="421"/>
        <end position="457"/>
    </location>
</feature>
<dbReference type="Gene3D" id="3.40.50.300">
    <property type="entry name" value="P-loop containing nucleotide triphosphate hydrolases"/>
    <property type="match status" value="1"/>
</dbReference>
<comment type="caution">
    <text evidence="3">The sequence shown here is derived from an EMBL/GenBank/DDBJ whole genome shotgun (WGS) entry which is preliminary data.</text>
</comment>
<gene>
    <name evidence="3" type="ORF">C6357_05740</name>
</gene>
<dbReference type="SUPFAM" id="SSF52540">
    <property type="entry name" value="P-loop containing nucleoside triphosphate hydrolases"/>
    <property type="match status" value="2"/>
</dbReference>
<evidence type="ECO:0000259" key="2">
    <source>
        <dbReference type="Pfam" id="PF13401"/>
    </source>
</evidence>
<proteinExistence type="predicted"/>
<feature type="domain" description="ORC1/DEAH AAA+ ATPase" evidence="2">
    <location>
        <begin position="135"/>
        <end position="285"/>
    </location>
</feature>
<name>A0ABX5E462_9BACI</name>
<protein>
    <submittedName>
        <fullName evidence="3">Transposase</fullName>
    </submittedName>
</protein>
<accession>A0ABX5E462</accession>
<keyword evidence="1" id="KW-0175">Coiled coil</keyword>
<dbReference type="RefSeq" id="WP_065223505.1">
    <property type="nucleotide sequence ID" value="NZ_PVRQ01000001.1"/>
</dbReference>
<dbReference type="EMBL" id="PVRR01000001">
    <property type="protein sequence ID" value="PRT43434.1"/>
    <property type="molecule type" value="Genomic_DNA"/>
</dbReference>
<dbReference type="Proteomes" id="UP000239236">
    <property type="component" value="Unassembled WGS sequence"/>
</dbReference>
<dbReference type="InterPro" id="IPR049945">
    <property type="entry name" value="AAA_22"/>
</dbReference>
<keyword evidence="4" id="KW-1185">Reference proteome</keyword>
<evidence type="ECO:0000313" key="4">
    <source>
        <dbReference type="Proteomes" id="UP000239236"/>
    </source>
</evidence>